<evidence type="ECO:0000313" key="2">
    <source>
        <dbReference type="Proteomes" id="UP000729733"/>
    </source>
</evidence>
<dbReference type="Proteomes" id="UP000729733">
    <property type="component" value="Unassembled WGS sequence"/>
</dbReference>
<organism evidence="1 2">
    <name type="scientific">Waterburya agarophytonicola KI4</name>
    <dbReference type="NCBI Taxonomy" id="2874699"/>
    <lineage>
        <taxon>Bacteria</taxon>
        <taxon>Bacillati</taxon>
        <taxon>Cyanobacteriota</taxon>
        <taxon>Cyanophyceae</taxon>
        <taxon>Pleurocapsales</taxon>
        <taxon>Hyellaceae</taxon>
        <taxon>Waterburya</taxon>
        <taxon>Waterburya agarophytonicola</taxon>
    </lineage>
</organism>
<name>A0A964BSR4_9CYAN</name>
<protein>
    <submittedName>
        <fullName evidence="1">Uncharacterized protein</fullName>
    </submittedName>
</protein>
<dbReference type="EMBL" id="JADWDC010000035">
    <property type="protein sequence ID" value="MCC0178116.1"/>
    <property type="molecule type" value="Genomic_DNA"/>
</dbReference>
<sequence length="116" mass="13093">MQSKQKITLYIPPELHRRLKIKAAVDVESMSVLVEKAISFYMQYPEKVEEIEASIQGKTHQVHFCPECSAAVVERDGNLVSLSNPKTIVDDEISLKVTDRTERSGESNEEELVSCL</sequence>
<dbReference type="GO" id="GO:0006355">
    <property type="term" value="P:regulation of DNA-templated transcription"/>
    <property type="evidence" value="ECO:0007669"/>
    <property type="project" value="InterPro"/>
</dbReference>
<keyword evidence="2" id="KW-1185">Reference proteome</keyword>
<accession>A0A964BSR4</accession>
<comment type="caution">
    <text evidence="1">The sequence shown here is derived from an EMBL/GenBank/DDBJ whole genome shotgun (WGS) entry which is preliminary data.</text>
</comment>
<dbReference type="AlphaFoldDB" id="A0A964BSR4"/>
<dbReference type="Gene3D" id="1.10.1220.10">
    <property type="entry name" value="Met repressor-like"/>
    <property type="match status" value="1"/>
</dbReference>
<gene>
    <name evidence="1" type="ORF">I4641_14115</name>
</gene>
<dbReference type="RefSeq" id="WP_229641182.1">
    <property type="nucleotide sequence ID" value="NZ_JADWDC010000035.1"/>
</dbReference>
<reference evidence="1" key="1">
    <citation type="journal article" date="2021" name="Antonie Van Leeuwenhoek">
        <title>Draft genome and description of Waterburya agarophytonicola gen. nov. sp. nov. (Pleurocapsales, Cyanobacteria): a seaweed symbiont.</title>
        <authorList>
            <person name="Bonthond G."/>
            <person name="Shalygin S."/>
            <person name="Bayer T."/>
            <person name="Weinberger F."/>
        </authorList>
    </citation>
    <scope>NUCLEOTIDE SEQUENCE</scope>
    <source>
        <strain evidence="1">KI4</strain>
    </source>
</reference>
<evidence type="ECO:0000313" key="1">
    <source>
        <dbReference type="EMBL" id="MCC0178116.1"/>
    </source>
</evidence>
<proteinExistence type="predicted"/>
<dbReference type="InterPro" id="IPR013321">
    <property type="entry name" value="Arc_rbn_hlx_hlx"/>
</dbReference>